<evidence type="ECO:0000313" key="2">
    <source>
        <dbReference type="Proteomes" id="UP000019763"/>
    </source>
</evidence>
<dbReference type="Proteomes" id="UP000019763">
    <property type="component" value="Unassembled WGS sequence"/>
</dbReference>
<dbReference type="RefSeq" id="XP_011134554.1">
    <property type="nucleotide sequence ID" value="XM_011136252.1"/>
</dbReference>
<comment type="caution">
    <text evidence="1">The sequence shown here is derived from an EMBL/GenBank/DDBJ whole genome shotgun (WGS) entry which is preliminary data.</text>
</comment>
<proteinExistence type="predicted"/>
<gene>
    <name evidence="1" type="ORF">GNI_061550</name>
</gene>
<dbReference type="EMBL" id="AFNH02000466">
    <property type="protein sequence ID" value="EZG68710.1"/>
    <property type="molecule type" value="Genomic_DNA"/>
</dbReference>
<keyword evidence="2" id="KW-1185">Reference proteome</keyword>
<protein>
    <submittedName>
        <fullName evidence="1">Uncharacterized protein</fullName>
    </submittedName>
</protein>
<reference evidence="1" key="1">
    <citation type="submission" date="2013-12" db="EMBL/GenBank/DDBJ databases">
        <authorList>
            <person name="Omoto C.K."/>
            <person name="Sibley D."/>
            <person name="Venepally P."/>
            <person name="Hadjithomas M."/>
            <person name="Karamycheva S."/>
            <person name="Brunk B."/>
            <person name="Roos D."/>
            <person name="Caler E."/>
            <person name="Lorenzi H."/>
        </authorList>
    </citation>
    <scope>NUCLEOTIDE SEQUENCE</scope>
</reference>
<dbReference type="AlphaFoldDB" id="A0A023B8C6"/>
<dbReference type="VEuPathDB" id="CryptoDB:GNI_061550"/>
<accession>A0A023B8C6</accession>
<organism evidence="1 2">
    <name type="scientific">Gregarina niphandrodes</name>
    <name type="common">Septate eugregarine</name>
    <dbReference type="NCBI Taxonomy" id="110365"/>
    <lineage>
        <taxon>Eukaryota</taxon>
        <taxon>Sar</taxon>
        <taxon>Alveolata</taxon>
        <taxon>Apicomplexa</taxon>
        <taxon>Conoidasida</taxon>
        <taxon>Gregarinasina</taxon>
        <taxon>Eugregarinorida</taxon>
        <taxon>Gregarinidae</taxon>
        <taxon>Gregarina</taxon>
    </lineage>
</organism>
<name>A0A023B8C6_GRENI</name>
<sequence>MDKTTLHRHSENVGAQPTMTRYKIRLKVPAGEAGYDEKYREAQKLLFSVDPAKIVSLTKDRQTKSVPVNEILAEDLVSARSHKSRQRYGGDISHRGDAGHVRPSEAFACLRKFTNYTVNDWYHLPHPTLVLVPAVCRSNGNGVTYPEFNCRAEGGKKDANETVLVDEVYAIKCRVRHRVLNGGPPWFSDKLETYEDVYNLLATTMPIDIIQSSFEYLHSWTDPDLLYMIRRCVEKQRITWTRISHKIIMSLANPALLSETNDELPLAQFNNPQRKRQG</sequence>
<evidence type="ECO:0000313" key="1">
    <source>
        <dbReference type="EMBL" id="EZG68710.1"/>
    </source>
</evidence>
<dbReference type="GeneID" id="22912257"/>